<name>A0A7X5Y8L8_9SPHN</name>
<protein>
    <recommendedName>
        <fullName evidence="1">Helix-turn-helix domain-containing protein</fullName>
    </recommendedName>
</protein>
<evidence type="ECO:0000313" key="2">
    <source>
        <dbReference type="EMBL" id="NJC06855.1"/>
    </source>
</evidence>
<evidence type="ECO:0000259" key="1">
    <source>
        <dbReference type="Pfam" id="PF12728"/>
    </source>
</evidence>
<organism evidence="2 3">
    <name type="scientific">Sphingomonas kaistensis</name>
    <dbReference type="NCBI Taxonomy" id="298708"/>
    <lineage>
        <taxon>Bacteria</taxon>
        <taxon>Pseudomonadati</taxon>
        <taxon>Pseudomonadota</taxon>
        <taxon>Alphaproteobacteria</taxon>
        <taxon>Sphingomonadales</taxon>
        <taxon>Sphingomonadaceae</taxon>
        <taxon>Sphingomonas</taxon>
    </lineage>
</organism>
<evidence type="ECO:0000313" key="3">
    <source>
        <dbReference type="Proteomes" id="UP000558192"/>
    </source>
</evidence>
<gene>
    <name evidence="2" type="ORF">GGQ97_002648</name>
</gene>
<accession>A0A7X5Y8L8</accession>
<dbReference type="InterPro" id="IPR041657">
    <property type="entry name" value="HTH_17"/>
</dbReference>
<dbReference type="Pfam" id="PF12728">
    <property type="entry name" value="HTH_17"/>
    <property type="match status" value="1"/>
</dbReference>
<proteinExistence type="predicted"/>
<feature type="domain" description="Helix-turn-helix" evidence="1">
    <location>
        <begin position="16"/>
        <end position="47"/>
    </location>
</feature>
<dbReference type="EMBL" id="JAATJC010000001">
    <property type="protein sequence ID" value="NJC06855.1"/>
    <property type="molecule type" value="Genomic_DNA"/>
</dbReference>
<reference evidence="2 3" key="1">
    <citation type="submission" date="2020-03" db="EMBL/GenBank/DDBJ databases">
        <title>Genomic Encyclopedia of Type Strains, Phase IV (KMG-IV): sequencing the most valuable type-strain genomes for metagenomic binning, comparative biology and taxonomic classification.</title>
        <authorList>
            <person name="Goeker M."/>
        </authorList>
    </citation>
    <scope>NUCLEOTIDE SEQUENCE [LARGE SCALE GENOMIC DNA]</scope>
    <source>
        <strain evidence="2 3">DSM 16846</strain>
    </source>
</reference>
<dbReference type="AlphaFoldDB" id="A0A7X5Y8L8"/>
<keyword evidence="3" id="KW-1185">Reference proteome</keyword>
<sequence length="66" mass="7795">MQRSDDLAYDILWGAKEIARFLGCSEKSVWNMHHRGQLPTFTHGRRVCARRSTLISDIEQRERARH</sequence>
<dbReference type="Proteomes" id="UP000558192">
    <property type="component" value="Unassembled WGS sequence"/>
</dbReference>
<comment type="caution">
    <text evidence="2">The sequence shown here is derived from an EMBL/GenBank/DDBJ whole genome shotgun (WGS) entry which is preliminary data.</text>
</comment>